<reference evidence="2 3" key="1">
    <citation type="submission" date="2020-08" db="EMBL/GenBank/DDBJ databases">
        <title>Studying the diversity of plant-associated saprophytic bacteria and their role in host health and plant-pathogen interactions.</title>
        <authorList>
            <person name="Potnis N."/>
        </authorList>
    </citation>
    <scope>NUCLEOTIDE SEQUENCE [LARGE SCALE GENOMIC DNA]</scope>
    <source>
        <strain evidence="2 3">F16</strain>
    </source>
</reference>
<dbReference type="Proteomes" id="UP000554726">
    <property type="component" value="Unassembled WGS sequence"/>
</dbReference>
<keyword evidence="3" id="KW-1185">Reference proteome</keyword>
<evidence type="ECO:0000256" key="1">
    <source>
        <dbReference type="SAM" id="MobiDB-lite"/>
    </source>
</evidence>
<comment type="caution">
    <text evidence="2">The sequence shown here is derived from an EMBL/GenBank/DDBJ whole genome shotgun (WGS) entry which is preliminary data.</text>
</comment>
<protein>
    <submittedName>
        <fullName evidence="2">Uncharacterized protein</fullName>
    </submittedName>
</protein>
<proteinExistence type="predicted"/>
<accession>A0ABR6JL20</accession>
<name>A0ABR6JL20_9XANT</name>
<organism evidence="2 3">
    <name type="scientific">Xanthomonas cannabis</name>
    <dbReference type="NCBI Taxonomy" id="1885674"/>
    <lineage>
        <taxon>Bacteria</taxon>
        <taxon>Pseudomonadati</taxon>
        <taxon>Pseudomonadota</taxon>
        <taxon>Gammaproteobacteria</taxon>
        <taxon>Lysobacterales</taxon>
        <taxon>Lysobacteraceae</taxon>
        <taxon>Xanthomonas</taxon>
    </lineage>
</organism>
<feature type="compositionally biased region" description="Polar residues" evidence="1">
    <location>
        <begin position="1"/>
        <end position="30"/>
    </location>
</feature>
<sequence length="211" mass="23627">MVAAQSFQQRQAATRYSLSNKTASQLSGVVSSPIAGPCGGMDAATEPPRTDSRRVPRAVRAPRARPGVKIAKRSRDARCSRRCLIAQYWWIRQRADHLRLCCRALARPPSQDTPQVHPCSSLAASMPPRVPRRWAGKDQWSWSVRMALNQSLGKLATRCLFSSTKPPTNCLAWCPRRLRDRVAAWMPPPCLQGRTCGVSRERWGRRALDQA</sequence>
<feature type="region of interest" description="Disordered" evidence="1">
    <location>
        <begin position="1"/>
        <end position="67"/>
    </location>
</feature>
<dbReference type="EMBL" id="JACHNS010000003">
    <property type="protein sequence ID" value="MBB4593487.1"/>
    <property type="molecule type" value="Genomic_DNA"/>
</dbReference>
<evidence type="ECO:0000313" key="3">
    <source>
        <dbReference type="Proteomes" id="UP000554726"/>
    </source>
</evidence>
<gene>
    <name evidence="2" type="ORF">FHR60_002156</name>
</gene>
<evidence type="ECO:0000313" key="2">
    <source>
        <dbReference type="EMBL" id="MBB4593487.1"/>
    </source>
</evidence>